<dbReference type="InterPro" id="IPR029442">
    <property type="entry name" value="GyrI-like"/>
</dbReference>
<organism evidence="2 3">
    <name type="scientific">Ohtaekwangia kribbensis</name>
    <dbReference type="NCBI Taxonomy" id="688913"/>
    <lineage>
        <taxon>Bacteria</taxon>
        <taxon>Pseudomonadati</taxon>
        <taxon>Bacteroidota</taxon>
        <taxon>Cytophagia</taxon>
        <taxon>Cytophagales</taxon>
        <taxon>Fulvivirgaceae</taxon>
        <taxon>Ohtaekwangia</taxon>
    </lineage>
</organism>
<dbReference type="InterPro" id="IPR010499">
    <property type="entry name" value="AraC_E-bd"/>
</dbReference>
<dbReference type="Gene3D" id="3.20.80.10">
    <property type="entry name" value="Regulatory factor, effector binding domain"/>
    <property type="match status" value="1"/>
</dbReference>
<dbReference type="SUPFAM" id="SSF55136">
    <property type="entry name" value="Probable bacterial effector-binding domain"/>
    <property type="match status" value="1"/>
</dbReference>
<protein>
    <submittedName>
        <fullName evidence="2">GyrI-like domain-containing protein</fullName>
    </submittedName>
</protein>
<dbReference type="Proteomes" id="UP001597112">
    <property type="component" value="Unassembled WGS sequence"/>
</dbReference>
<name>A0ABW3JXT3_9BACT</name>
<evidence type="ECO:0000313" key="3">
    <source>
        <dbReference type="Proteomes" id="UP001597112"/>
    </source>
</evidence>
<evidence type="ECO:0000259" key="1">
    <source>
        <dbReference type="SMART" id="SM00871"/>
    </source>
</evidence>
<comment type="caution">
    <text evidence="2">The sequence shown here is derived from an EMBL/GenBank/DDBJ whole genome shotgun (WGS) entry which is preliminary data.</text>
</comment>
<dbReference type="SMART" id="SM00871">
    <property type="entry name" value="AraC_E_bind"/>
    <property type="match status" value="1"/>
</dbReference>
<dbReference type="EMBL" id="JBHTKA010000001">
    <property type="protein sequence ID" value="MFD0998734.1"/>
    <property type="molecule type" value="Genomic_DNA"/>
</dbReference>
<gene>
    <name evidence="2" type="ORF">ACFQ21_05425</name>
</gene>
<dbReference type="Pfam" id="PF06445">
    <property type="entry name" value="GyrI-like"/>
    <property type="match status" value="1"/>
</dbReference>
<feature type="domain" description="AraC effector-binding" evidence="1">
    <location>
        <begin position="1"/>
        <end position="150"/>
    </location>
</feature>
<sequence>MKIKEVKPINFLFFRTETKVEELHAFLPIGQQLFREAVKQQLSITGPVHWHYYGFTGDESKPFTLEVALPVADVPHDYDGEFHFKRTEAFKCATMEHEGAWNLMPQSYGKLLQYIADNKLTPKAVNREIYVNVDFQHPDANAVEIQIGVQ</sequence>
<dbReference type="RefSeq" id="WP_377575922.1">
    <property type="nucleotide sequence ID" value="NZ_JBHTKA010000001.1"/>
</dbReference>
<dbReference type="InterPro" id="IPR011256">
    <property type="entry name" value="Reg_factor_effector_dom_sf"/>
</dbReference>
<proteinExistence type="predicted"/>
<accession>A0ABW3JXT3</accession>
<keyword evidence="3" id="KW-1185">Reference proteome</keyword>
<evidence type="ECO:0000313" key="2">
    <source>
        <dbReference type="EMBL" id="MFD0998734.1"/>
    </source>
</evidence>
<reference evidence="3" key="1">
    <citation type="journal article" date="2019" name="Int. J. Syst. Evol. Microbiol.">
        <title>The Global Catalogue of Microorganisms (GCM) 10K type strain sequencing project: providing services to taxonomists for standard genome sequencing and annotation.</title>
        <authorList>
            <consortium name="The Broad Institute Genomics Platform"/>
            <consortium name="The Broad Institute Genome Sequencing Center for Infectious Disease"/>
            <person name="Wu L."/>
            <person name="Ma J."/>
        </authorList>
    </citation>
    <scope>NUCLEOTIDE SEQUENCE [LARGE SCALE GENOMIC DNA]</scope>
    <source>
        <strain evidence="3">CCUG 58938</strain>
    </source>
</reference>